<keyword evidence="3" id="KW-1185">Reference proteome</keyword>
<evidence type="ECO:0000313" key="2">
    <source>
        <dbReference type="EMBL" id="CCW17094.1"/>
    </source>
</evidence>
<dbReference type="OrthoDB" id="9803878at2"/>
<dbReference type="EMBL" id="CAVK010000063">
    <property type="protein sequence ID" value="CCW17094.1"/>
    <property type="molecule type" value="Genomic_DNA"/>
</dbReference>
<comment type="caution">
    <text evidence="2">The sequence shown here is derived from an EMBL/GenBank/DDBJ whole genome shotgun (WGS) entry which is preliminary data.</text>
</comment>
<dbReference type="InterPro" id="IPR001584">
    <property type="entry name" value="Integrase_cat-core"/>
</dbReference>
<dbReference type="Proteomes" id="UP000013201">
    <property type="component" value="Unassembled WGS sequence"/>
</dbReference>
<dbReference type="AlphaFoldDB" id="N1MK29"/>
<dbReference type="Pfam" id="PF13683">
    <property type="entry name" value="rve_3"/>
    <property type="match status" value="1"/>
</dbReference>
<reference evidence="2 3" key="1">
    <citation type="submission" date="2013-03" db="EMBL/GenBank/DDBJ databases">
        <authorList>
            <person name="Le V."/>
        </authorList>
    </citation>
    <scope>NUCLEOTIDE SEQUENCE [LARGE SCALE GENOMIC DNA]</scope>
    <source>
        <strain evidence="2 3">BiD32</strain>
    </source>
</reference>
<name>N1MK29_9SPHN</name>
<dbReference type="SUPFAM" id="SSF53098">
    <property type="entry name" value="Ribonuclease H-like"/>
    <property type="match status" value="1"/>
</dbReference>
<dbReference type="InterPro" id="IPR012337">
    <property type="entry name" value="RNaseH-like_sf"/>
</dbReference>
<reference evidence="3" key="2">
    <citation type="submission" date="2013-04" db="EMBL/GenBank/DDBJ databases">
        <title>Bisphenol A degrading Sphingobium sp. strain BiD32.</title>
        <authorList>
            <person name="Nielsen J.L."/>
            <person name="Zhou N.A."/>
            <person name="Kjeldal H."/>
        </authorList>
    </citation>
    <scope>NUCLEOTIDE SEQUENCE [LARGE SCALE GENOMIC DNA]</scope>
    <source>
        <strain evidence="3">BiD32</strain>
    </source>
</reference>
<evidence type="ECO:0000313" key="3">
    <source>
        <dbReference type="Proteomes" id="UP000013201"/>
    </source>
</evidence>
<feature type="domain" description="Integrase catalytic" evidence="1">
    <location>
        <begin position="8"/>
        <end position="61"/>
    </location>
</feature>
<accession>N1MK29</accession>
<protein>
    <submittedName>
        <fullName evidence="2">Mobile element protein</fullName>
    </submittedName>
</protein>
<dbReference type="GO" id="GO:0015074">
    <property type="term" value="P:DNA integration"/>
    <property type="evidence" value="ECO:0007669"/>
    <property type="project" value="InterPro"/>
</dbReference>
<evidence type="ECO:0000259" key="1">
    <source>
        <dbReference type="Pfam" id="PF13683"/>
    </source>
</evidence>
<gene>
    <name evidence="2" type="ORF">EBBID32_14330</name>
</gene>
<sequence>MDGKGGWRDNVLVERLWRSVKYDEVYLKACDTFSVARASLSSYLTFYNGIRSHSAHGGRTPDEAYFGFIPLAAAA</sequence>
<proteinExistence type="predicted"/>
<organism evidence="2 3">
    <name type="scientific">Sphingobium indicum BiD32</name>
    <dbReference type="NCBI Taxonomy" id="1301087"/>
    <lineage>
        <taxon>Bacteria</taxon>
        <taxon>Pseudomonadati</taxon>
        <taxon>Pseudomonadota</taxon>
        <taxon>Alphaproteobacteria</taxon>
        <taxon>Sphingomonadales</taxon>
        <taxon>Sphingomonadaceae</taxon>
        <taxon>Sphingobium</taxon>
    </lineage>
</organism>